<gene>
    <name evidence="1" type="ORF">Plec18167_004524</name>
</gene>
<comment type="caution">
    <text evidence="1">The sequence shown here is derived from an EMBL/GenBank/DDBJ whole genome shotgun (WGS) entry which is preliminary data.</text>
</comment>
<name>A0ABR3XS86_9EURO</name>
<organism evidence="1 2">
    <name type="scientific">Paecilomyces lecythidis</name>
    <dbReference type="NCBI Taxonomy" id="3004212"/>
    <lineage>
        <taxon>Eukaryota</taxon>
        <taxon>Fungi</taxon>
        <taxon>Dikarya</taxon>
        <taxon>Ascomycota</taxon>
        <taxon>Pezizomycotina</taxon>
        <taxon>Eurotiomycetes</taxon>
        <taxon>Eurotiomycetidae</taxon>
        <taxon>Eurotiales</taxon>
        <taxon>Thermoascaceae</taxon>
        <taxon>Paecilomyces</taxon>
    </lineage>
</organism>
<protein>
    <submittedName>
        <fullName evidence="1">Uncharacterized protein</fullName>
    </submittedName>
</protein>
<evidence type="ECO:0000313" key="2">
    <source>
        <dbReference type="Proteomes" id="UP001583193"/>
    </source>
</evidence>
<reference evidence="1 2" key="1">
    <citation type="journal article" date="2024" name="IMA Fungus">
        <title>IMA Genome - F19 : A genome assembly and annotation guide to empower mycologists, including annotated draft genome sequences of Ceratocystis pirilliformis, Diaporthe australafricana, Fusarium ophioides, Paecilomyces lecythidis, and Sporothrix stenoceras.</title>
        <authorList>
            <person name="Aylward J."/>
            <person name="Wilson A.M."/>
            <person name="Visagie C.M."/>
            <person name="Spraker J."/>
            <person name="Barnes I."/>
            <person name="Buitendag C."/>
            <person name="Ceriani C."/>
            <person name="Del Mar Angel L."/>
            <person name="du Plessis D."/>
            <person name="Fuchs T."/>
            <person name="Gasser K."/>
            <person name="Kramer D."/>
            <person name="Li W."/>
            <person name="Munsamy K."/>
            <person name="Piso A."/>
            <person name="Price J.L."/>
            <person name="Sonnekus B."/>
            <person name="Thomas C."/>
            <person name="van der Nest A."/>
            <person name="van Dijk A."/>
            <person name="van Heerden A."/>
            <person name="van Vuuren N."/>
            <person name="Yilmaz N."/>
            <person name="Duong T.A."/>
            <person name="van der Merwe N.A."/>
            <person name="Wingfield M.J."/>
            <person name="Wingfield B.D."/>
        </authorList>
    </citation>
    <scope>NUCLEOTIDE SEQUENCE [LARGE SCALE GENOMIC DNA]</scope>
    <source>
        <strain evidence="1 2">CMW 18167</strain>
    </source>
</reference>
<dbReference type="Proteomes" id="UP001583193">
    <property type="component" value="Unassembled WGS sequence"/>
</dbReference>
<keyword evidence="2" id="KW-1185">Reference proteome</keyword>
<dbReference type="EMBL" id="JAVDPF010000012">
    <property type="protein sequence ID" value="KAL1878452.1"/>
    <property type="molecule type" value="Genomic_DNA"/>
</dbReference>
<accession>A0ABR3XS86</accession>
<sequence>MHNIMNARAIIHHSYYWLERKARRVSRASHPPEEISQDAQIEKVCRDKQQFHNVVDFFGLRPGSYKLHTQWALDEEDTYEIPNILDNFGRYTVRILNWATSKQEIFTYITHIVEDAIYRMQIDPDSDSEEDETASEIARCYITDAEWDDKFDHLHARN</sequence>
<proteinExistence type="predicted"/>
<evidence type="ECO:0000313" key="1">
    <source>
        <dbReference type="EMBL" id="KAL1878452.1"/>
    </source>
</evidence>